<dbReference type="SMART" id="SM00331">
    <property type="entry name" value="PP2C_SIG"/>
    <property type="match status" value="1"/>
</dbReference>
<dbReference type="InterPro" id="IPR052016">
    <property type="entry name" value="Bact_Sigma-Reg"/>
</dbReference>
<dbReference type="PROSITE" id="PS50112">
    <property type="entry name" value="PAS"/>
    <property type="match status" value="1"/>
</dbReference>
<dbReference type="InterPro" id="IPR036457">
    <property type="entry name" value="PPM-type-like_dom_sf"/>
</dbReference>
<dbReference type="CDD" id="cd00130">
    <property type="entry name" value="PAS"/>
    <property type="match status" value="1"/>
</dbReference>
<sequence>MSDRATAWDVLPSGLLTLDGDGLILDANRTFLDWVGRSSAEVVGQLRLNLLLSVGGRIYWETHLSPLLHAEGRVDEVALELRGPGGRVPVLLSAVATPAPGGGTEVHVALSGASDRSRYERELLHARREAERAASRTRVLQEVTAALSGAAGADAVAEALLAAARSFGAAAGTCWLRDQTGTFLPRASSGETLESAGPAPASFGRGAESREGRVLVPLRGRTDVHGVLSLLPFDGAGADPVDLPVLTAVGQQAGLALDRVVLYERSAAVAHQLQQSLLSAAVPTDERFEVTTVYNPGVESLEVGGDWYDAFLVTDSVLAVVVGDVVGRGLRAAAAMGQLRSAVRALAASGIEPAEVLVGLDRFVQHVPEASFSTLAYGELDLTTGHLRYASAGHLPPLLTSADGAARLVWEGRSTPLGFALPAGRTEAVLELGPGDQLLLYTDGLVERRDRPLAAGLHELTAVAAAEGGRPASEVPGILMERLVPAGERHDDVCLLLLTWRGPAPLP</sequence>
<keyword evidence="1" id="KW-0378">Hydrolase</keyword>
<evidence type="ECO:0000313" key="4">
    <source>
        <dbReference type="EMBL" id="PFG38092.1"/>
    </source>
</evidence>
<dbReference type="Gene3D" id="3.60.40.10">
    <property type="entry name" value="PPM-type phosphatase domain"/>
    <property type="match status" value="1"/>
</dbReference>
<gene>
    <name evidence="4" type="ORF">ATJ97_0562</name>
</gene>
<dbReference type="InterPro" id="IPR000014">
    <property type="entry name" value="PAS"/>
</dbReference>
<feature type="domain" description="PAS" evidence="3">
    <location>
        <begin position="9"/>
        <end position="45"/>
    </location>
</feature>
<dbReference type="RefSeq" id="WP_143426854.1">
    <property type="nucleotide sequence ID" value="NZ_PDJI01000004.1"/>
</dbReference>
<dbReference type="InterPro" id="IPR001932">
    <property type="entry name" value="PPM-type_phosphatase-like_dom"/>
</dbReference>
<keyword evidence="5" id="KW-1185">Reference proteome</keyword>
<dbReference type="OrthoDB" id="319881at2"/>
<dbReference type="GO" id="GO:0016791">
    <property type="term" value="F:phosphatase activity"/>
    <property type="evidence" value="ECO:0007669"/>
    <property type="project" value="TreeGrafter"/>
</dbReference>
<dbReference type="GO" id="GO:0016301">
    <property type="term" value="F:kinase activity"/>
    <property type="evidence" value="ECO:0007669"/>
    <property type="project" value="UniProtKB-KW"/>
</dbReference>
<evidence type="ECO:0000259" key="3">
    <source>
        <dbReference type="PROSITE" id="PS50112"/>
    </source>
</evidence>
<dbReference type="SMART" id="SM00091">
    <property type="entry name" value="PAS"/>
    <property type="match status" value="1"/>
</dbReference>
<dbReference type="EMBL" id="PDJI01000004">
    <property type="protein sequence ID" value="PFG38092.1"/>
    <property type="molecule type" value="Genomic_DNA"/>
</dbReference>
<reference evidence="4 5" key="1">
    <citation type="submission" date="2017-10" db="EMBL/GenBank/DDBJ databases">
        <title>Sequencing the genomes of 1000 actinobacteria strains.</title>
        <authorList>
            <person name="Klenk H.-P."/>
        </authorList>
    </citation>
    <scope>NUCLEOTIDE SEQUENCE [LARGE SCALE GENOMIC DNA]</scope>
    <source>
        <strain evidence="4 5">DSM 21838</strain>
    </source>
</reference>
<dbReference type="SUPFAM" id="SSF81606">
    <property type="entry name" value="PP2C-like"/>
    <property type="match status" value="1"/>
</dbReference>
<dbReference type="AlphaFoldDB" id="A0A2A9EIK7"/>
<dbReference type="Pfam" id="PF07228">
    <property type="entry name" value="SpoIIE"/>
    <property type="match status" value="1"/>
</dbReference>
<dbReference type="Gene3D" id="3.30.450.20">
    <property type="entry name" value="PAS domain"/>
    <property type="match status" value="1"/>
</dbReference>
<dbReference type="InterPro" id="IPR029016">
    <property type="entry name" value="GAF-like_dom_sf"/>
</dbReference>
<dbReference type="SUPFAM" id="SSF55781">
    <property type="entry name" value="GAF domain-like"/>
    <property type="match status" value="1"/>
</dbReference>
<protein>
    <submittedName>
        <fullName evidence="4">Serine/threonine-protein kinase RsbW</fullName>
    </submittedName>
</protein>
<evidence type="ECO:0000313" key="5">
    <source>
        <dbReference type="Proteomes" id="UP000222106"/>
    </source>
</evidence>
<dbReference type="PANTHER" id="PTHR43156">
    <property type="entry name" value="STAGE II SPORULATION PROTEIN E-RELATED"/>
    <property type="match status" value="1"/>
</dbReference>
<accession>A0A2A9EIK7</accession>
<evidence type="ECO:0000256" key="1">
    <source>
        <dbReference type="ARBA" id="ARBA00022801"/>
    </source>
</evidence>
<evidence type="ECO:0000256" key="2">
    <source>
        <dbReference type="SAM" id="MobiDB-lite"/>
    </source>
</evidence>
<proteinExistence type="predicted"/>
<name>A0A2A9EIK7_9MICO</name>
<feature type="region of interest" description="Disordered" evidence="2">
    <location>
        <begin position="187"/>
        <end position="208"/>
    </location>
</feature>
<dbReference type="Proteomes" id="UP000222106">
    <property type="component" value="Unassembled WGS sequence"/>
</dbReference>
<dbReference type="PANTHER" id="PTHR43156:SF2">
    <property type="entry name" value="STAGE II SPORULATION PROTEIN E"/>
    <property type="match status" value="1"/>
</dbReference>
<keyword evidence="4" id="KW-0418">Kinase</keyword>
<dbReference type="InterPro" id="IPR035965">
    <property type="entry name" value="PAS-like_dom_sf"/>
</dbReference>
<organism evidence="4 5">
    <name type="scientific">Georgenia soli</name>
    <dbReference type="NCBI Taxonomy" id="638953"/>
    <lineage>
        <taxon>Bacteria</taxon>
        <taxon>Bacillati</taxon>
        <taxon>Actinomycetota</taxon>
        <taxon>Actinomycetes</taxon>
        <taxon>Micrococcales</taxon>
        <taxon>Bogoriellaceae</taxon>
        <taxon>Georgenia</taxon>
    </lineage>
</organism>
<dbReference type="Gene3D" id="3.30.450.40">
    <property type="match status" value="1"/>
</dbReference>
<comment type="caution">
    <text evidence="4">The sequence shown here is derived from an EMBL/GenBank/DDBJ whole genome shotgun (WGS) entry which is preliminary data.</text>
</comment>
<dbReference type="SUPFAM" id="SSF55785">
    <property type="entry name" value="PYP-like sensor domain (PAS domain)"/>
    <property type="match status" value="1"/>
</dbReference>
<keyword evidence="4" id="KW-0808">Transferase</keyword>